<keyword evidence="2" id="KW-1185">Reference proteome</keyword>
<evidence type="ECO:0000313" key="1">
    <source>
        <dbReference type="EMBL" id="KAK4822633.1"/>
    </source>
</evidence>
<dbReference type="Proteomes" id="UP001333110">
    <property type="component" value="Unassembled WGS sequence"/>
</dbReference>
<comment type="caution">
    <text evidence="1">The sequence shown here is derived from an EMBL/GenBank/DDBJ whole genome shotgun (WGS) entry which is preliminary data.</text>
</comment>
<gene>
    <name evidence="1" type="ORF">QYF61_018585</name>
</gene>
<dbReference type="AlphaFoldDB" id="A0AAN7S9T5"/>
<evidence type="ECO:0008006" key="3">
    <source>
        <dbReference type="Google" id="ProtNLM"/>
    </source>
</evidence>
<accession>A0AAN7S9T5</accession>
<dbReference type="PANTHER" id="PTHR33332">
    <property type="entry name" value="REVERSE TRANSCRIPTASE DOMAIN-CONTAINING PROTEIN"/>
    <property type="match status" value="1"/>
</dbReference>
<dbReference type="EMBL" id="JAUNZN010000004">
    <property type="protein sequence ID" value="KAK4822633.1"/>
    <property type="molecule type" value="Genomic_DNA"/>
</dbReference>
<proteinExistence type="predicted"/>
<protein>
    <recommendedName>
        <fullName evidence="3">Rna-directed dna polymerase from mobile element jockey-like</fullName>
    </recommendedName>
</protein>
<reference evidence="1 2" key="1">
    <citation type="journal article" date="2023" name="J. Hered.">
        <title>Chromosome-level genome of the wood stork (Mycteria americana) provides insight into avian chromosome evolution.</title>
        <authorList>
            <person name="Flamio R. Jr."/>
            <person name="Ramstad K.M."/>
        </authorList>
    </citation>
    <scope>NUCLEOTIDE SEQUENCE [LARGE SCALE GENOMIC DNA]</scope>
    <source>
        <strain evidence="1">JAX WOST 10</strain>
    </source>
</reference>
<sequence>MCKEKFLYRLQAQAQFIDQDEHIYLEGWGRCTLRKFAVNTKLGRVVDSPDGCAASQRDHDRLEKWAKRNLMKCNKGKCKVLHLGWNNPRHQCRLGAAQLQSSSAEKDLGVLVANKLCTSQQRALTAKMATSLLGCVRQSMASRSREGILPLCSALVQHSWGAVSSAGLPSTGKTWTYWRESSKGPQR</sequence>
<organism evidence="1 2">
    <name type="scientific">Mycteria americana</name>
    <name type="common">Wood stork</name>
    <dbReference type="NCBI Taxonomy" id="33587"/>
    <lineage>
        <taxon>Eukaryota</taxon>
        <taxon>Metazoa</taxon>
        <taxon>Chordata</taxon>
        <taxon>Craniata</taxon>
        <taxon>Vertebrata</taxon>
        <taxon>Euteleostomi</taxon>
        <taxon>Archelosauria</taxon>
        <taxon>Archosauria</taxon>
        <taxon>Dinosauria</taxon>
        <taxon>Saurischia</taxon>
        <taxon>Theropoda</taxon>
        <taxon>Coelurosauria</taxon>
        <taxon>Aves</taxon>
        <taxon>Neognathae</taxon>
        <taxon>Neoaves</taxon>
        <taxon>Aequornithes</taxon>
        <taxon>Ciconiiformes</taxon>
        <taxon>Ciconiidae</taxon>
        <taxon>Mycteria</taxon>
    </lineage>
</organism>
<evidence type="ECO:0000313" key="2">
    <source>
        <dbReference type="Proteomes" id="UP001333110"/>
    </source>
</evidence>
<name>A0AAN7S9T5_MYCAM</name>